<organism evidence="5 6">
    <name type="scientific">Rotaria magnacalcarata</name>
    <dbReference type="NCBI Taxonomy" id="392030"/>
    <lineage>
        <taxon>Eukaryota</taxon>
        <taxon>Metazoa</taxon>
        <taxon>Spiralia</taxon>
        <taxon>Gnathifera</taxon>
        <taxon>Rotifera</taxon>
        <taxon>Eurotatoria</taxon>
        <taxon>Bdelloidea</taxon>
        <taxon>Philodinida</taxon>
        <taxon>Philodinidae</taxon>
        <taxon>Rotaria</taxon>
    </lineage>
</organism>
<comment type="caution">
    <text evidence="5">The sequence shown here is derived from an EMBL/GenBank/DDBJ whole genome shotgun (WGS) entry which is preliminary data.</text>
</comment>
<feature type="coiled-coil region" evidence="1">
    <location>
        <begin position="251"/>
        <end position="306"/>
    </location>
</feature>
<dbReference type="GO" id="GO:0000981">
    <property type="term" value="F:DNA-binding transcription factor activity, RNA polymerase II-specific"/>
    <property type="evidence" value="ECO:0007669"/>
    <property type="project" value="TreeGrafter"/>
</dbReference>
<sequence length="321" mass="36930">MSFIKHPSKFIQPGKIEHIRLSSKPNQDLRLGKTDHDYRKIHQEIVEEFEIDGTRRQQDNVKTLSTAATNAAIMKIESELKLLCSLQVLNSDESSSNIINRDVNLSSLSNQTTLDPSTELPIEDTILLEELINNSQFSKLDNDWIDSLTLEPIDQAISSDHNMTYTELPDMSMEQNEEYLQDTRMTESIPSTSYDDRNSSVGSVSDDNERDDINRRGLKKSGGPVRKLARFGNKQVIKYSDEYHDRRIKNNDAVKKSRMKAKEKQKETEQKMKKLADENRTLNDRVDLLMKELHVLKSLYKELNQELPAGAVRELQRANVH</sequence>
<dbReference type="InterPro" id="IPR046347">
    <property type="entry name" value="bZIP_sf"/>
</dbReference>
<dbReference type="GO" id="GO:0006351">
    <property type="term" value="P:DNA-templated transcription"/>
    <property type="evidence" value="ECO:0007669"/>
    <property type="project" value="InterPro"/>
</dbReference>
<dbReference type="InterPro" id="IPR031106">
    <property type="entry name" value="C/EBP"/>
</dbReference>
<gene>
    <name evidence="4" type="ORF">CJN711_LOCUS17539</name>
    <name evidence="5" type="ORF">KQP761_LOCUS16240</name>
</gene>
<dbReference type="CDD" id="cd14693">
    <property type="entry name" value="bZIP_CEBP"/>
    <property type="match status" value="1"/>
</dbReference>
<dbReference type="EMBL" id="CAJNOV010008166">
    <property type="protein sequence ID" value="CAF1313182.1"/>
    <property type="molecule type" value="Genomic_DNA"/>
</dbReference>
<dbReference type="Proteomes" id="UP000663834">
    <property type="component" value="Unassembled WGS sequence"/>
</dbReference>
<evidence type="ECO:0000256" key="1">
    <source>
        <dbReference type="SAM" id="Coils"/>
    </source>
</evidence>
<keyword evidence="1" id="KW-0175">Coiled coil</keyword>
<dbReference type="EMBL" id="CAJNOW010008154">
    <property type="protein sequence ID" value="CAF1530156.1"/>
    <property type="molecule type" value="Genomic_DNA"/>
</dbReference>
<feature type="domain" description="BZIP" evidence="3">
    <location>
        <begin position="240"/>
        <end position="303"/>
    </location>
</feature>
<dbReference type="AlphaFoldDB" id="A0A815V9L2"/>
<dbReference type="PROSITE" id="PS50217">
    <property type="entry name" value="BZIP"/>
    <property type="match status" value="1"/>
</dbReference>
<name>A0A815V9L2_9BILA</name>
<feature type="region of interest" description="Disordered" evidence="2">
    <location>
        <begin position="182"/>
        <end position="225"/>
    </location>
</feature>
<dbReference type="SMART" id="SM00338">
    <property type="entry name" value="BRLZ"/>
    <property type="match status" value="1"/>
</dbReference>
<protein>
    <recommendedName>
        <fullName evidence="3">BZIP domain-containing protein</fullName>
    </recommendedName>
</protein>
<evidence type="ECO:0000259" key="3">
    <source>
        <dbReference type="PROSITE" id="PS50217"/>
    </source>
</evidence>
<evidence type="ECO:0000313" key="5">
    <source>
        <dbReference type="EMBL" id="CAF1530156.1"/>
    </source>
</evidence>
<dbReference type="SUPFAM" id="SSF57959">
    <property type="entry name" value="Leucine zipper domain"/>
    <property type="match status" value="1"/>
</dbReference>
<proteinExistence type="predicted"/>
<reference evidence="5" key="1">
    <citation type="submission" date="2021-02" db="EMBL/GenBank/DDBJ databases">
        <authorList>
            <person name="Nowell W R."/>
        </authorList>
    </citation>
    <scope>NUCLEOTIDE SEQUENCE</scope>
</reference>
<evidence type="ECO:0000313" key="6">
    <source>
        <dbReference type="Proteomes" id="UP000663834"/>
    </source>
</evidence>
<accession>A0A815V9L2</accession>
<dbReference type="InterPro" id="IPR004827">
    <property type="entry name" value="bZIP"/>
</dbReference>
<dbReference type="PANTHER" id="PTHR23334">
    <property type="entry name" value="CCAAT/ENHANCER BINDING PROTEIN"/>
    <property type="match status" value="1"/>
</dbReference>
<evidence type="ECO:0000313" key="4">
    <source>
        <dbReference type="EMBL" id="CAF1313182.1"/>
    </source>
</evidence>
<feature type="compositionally biased region" description="Polar residues" evidence="2">
    <location>
        <begin position="186"/>
        <end position="205"/>
    </location>
</feature>
<dbReference type="GO" id="GO:0000978">
    <property type="term" value="F:RNA polymerase II cis-regulatory region sequence-specific DNA binding"/>
    <property type="evidence" value="ECO:0007669"/>
    <property type="project" value="TreeGrafter"/>
</dbReference>
<dbReference type="Gene3D" id="1.20.5.170">
    <property type="match status" value="1"/>
</dbReference>
<dbReference type="Proteomes" id="UP000663855">
    <property type="component" value="Unassembled WGS sequence"/>
</dbReference>
<dbReference type="Pfam" id="PF07716">
    <property type="entry name" value="bZIP_2"/>
    <property type="match status" value="1"/>
</dbReference>
<dbReference type="OrthoDB" id="10032067at2759"/>
<dbReference type="PANTHER" id="PTHR23334:SF20">
    <property type="entry name" value="BASIC LEUCINE ZIPPER 24"/>
    <property type="match status" value="1"/>
</dbReference>
<evidence type="ECO:0000256" key="2">
    <source>
        <dbReference type="SAM" id="MobiDB-lite"/>
    </source>
</evidence>